<reference evidence="1" key="1">
    <citation type="submission" date="2023-03" db="EMBL/GenBank/DDBJ databases">
        <title>Massive genome expansion in bonnet fungi (Mycena s.s.) driven by repeated elements and novel gene families across ecological guilds.</title>
        <authorList>
            <consortium name="Lawrence Berkeley National Laboratory"/>
            <person name="Harder C.B."/>
            <person name="Miyauchi S."/>
            <person name="Viragh M."/>
            <person name="Kuo A."/>
            <person name="Thoen E."/>
            <person name="Andreopoulos B."/>
            <person name="Lu D."/>
            <person name="Skrede I."/>
            <person name="Drula E."/>
            <person name="Henrissat B."/>
            <person name="Morin E."/>
            <person name="Kohler A."/>
            <person name="Barry K."/>
            <person name="LaButti K."/>
            <person name="Morin E."/>
            <person name="Salamov A."/>
            <person name="Lipzen A."/>
            <person name="Mereny Z."/>
            <person name="Hegedus B."/>
            <person name="Baldrian P."/>
            <person name="Stursova M."/>
            <person name="Weitz H."/>
            <person name="Taylor A."/>
            <person name="Grigoriev I.V."/>
            <person name="Nagy L.G."/>
            <person name="Martin F."/>
            <person name="Kauserud H."/>
        </authorList>
    </citation>
    <scope>NUCLEOTIDE SEQUENCE</scope>
    <source>
        <strain evidence="1">CBHHK182m</strain>
    </source>
</reference>
<evidence type="ECO:0000313" key="2">
    <source>
        <dbReference type="Proteomes" id="UP001215598"/>
    </source>
</evidence>
<gene>
    <name evidence="1" type="ORF">B0H16DRAFT_1605868</name>
</gene>
<keyword evidence="2" id="KW-1185">Reference proteome</keyword>
<protein>
    <submittedName>
        <fullName evidence="1">Uncharacterized protein</fullName>
    </submittedName>
</protein>
<dbReference type="EMBL" id="JARKIB010000248">
    <property type="protein sequence ID" value="KAJ7719727.1"/>
    <property type="molecule type" value="Genomic_DNA"/>
</dbReference>
<accession>A0AAD7HH64</accession>
<dbReference type="Proteomes" id="UP001215598">
    <property type="component" value="Unassembled WGS sequence"/>
</dbReference>
<name>A0AAD7HH64_9AGAR</name>
<proteinExistence type="predicted"/>
<sequence>MPRRYLDLTDLWLTPSARTAMTLLSFSIESPTAMVDRCIHDNPDGRWGSSARRTGIYRDTRLATHPRRLSFRTFGWADTNTTPPHFVPHALSSESCNASMTRCYSPDPRLLGMIVVLLRQLIYVLHIHLSTEGLIDRLAPYFSRSKSEFFNGEIPFDAPFVYLSAVTAITLPVRELAPSLKHSLLLPSPFKCYFTTRRPGLLEC</sequence>
<dbReference type="AlphaFoldDB" id="A0AAD7HH64"/>
<organism evidence="1 2">
    <name type="scientific">Mycena metata</name>
    <dbReference type="NCBI Taxonomy" id="1033252"/>
    <lineage>
        <taxon>Eukaryota</taxon>
        <taxon>Fungi</taxon>
        <taxon>Dikarya</taxon>
        <taxon>Basidiomycota</taxon>
        <taxon>Agaricomycotina</taxon>
        <taxon>Agaricomycetes</taxon>
        <taxon>Agaricomycetidae</taxon>
        <taxon>Agaricales</taxon>
        <taxon>Marasmiineae</taxon>
        <taxon>Mycenaceae</taxon>
        <taxon>Mycena</taxon>
    </lineage>
</organism>
<evidence type="ECO:0000313" key="1">
    <source>
        <dbReference type="EMBL" id="KAJ7719727.1"/>
    </source>
</evidence>
<comment type="caution">
    <text evidence="1">The sequence shown here is derived from an EMBL/GenBank/DDBJ whole genome shotgun (WGS) entry which is preliminary data.</text>
</comment>